<organism evidence="1 2">
    <name type="scientific">Ferrimonas marina</name>
    <dbReference type="NCBI Taxonomy" id="299255"/>
    <lineage>
        <taxon>Bacteria</taxon>
        <taxon>Pseudomonadati</taxon>
        <taxon>Pseudomonadota</taxon>
        <taxon>Gammaproteobacteria</taxon>
        <taxon>Alteromonadales</taxon>
        <taxon>Ferrimonadaceae</taxon>
        <taxon>Ferrimonas</taxon>
    </lineage>
</organism>
<accession>A0A1M5NZ71</accession>
<protein>
    <submittedName>
        <fullName evidence="1">Uncharacterized protein</fullName>
    </submittedName>
</protein>
<sequence length="101" mass="11652">MSVRHLRQQQQMGIERELMKEQSGALGRAGAALAAAIARYHENPNAREEQREQLLDEIADRCWQLQMQREFTGFVDGNREYIQRHYAPPAEAMARMGKPRG</sequence>
<gene>
    <name evidence="1" type="ORF">SAMN02745129_1230</name>
</gene>
<dbReference type="Proteomes" id="UP000184268">
    <property type="component" value="Unassembled WGS sequence"/>
</dbReference>
<dbReference type="OrthoDB" id="6400232at2"/>
<evidence type="ECO:0000313" key="2">
    <source>
        <dbReference type="Proteomes" id="UP000184268"/>
    </source>
</evidence>
<dbReference type="AlphaFoldDB" id="A0A1M5NZ71"/>
<dbReference type="EMBL" id="FQXG01000001">
    <property type="protein sequence ID" value="SHG94767.1"/>
    <property type="molecule type" value="Genomic_DNA"/>
</dbReference>
<dbReference type="RefSeq" id="WP_067658506.1">
    <property type="nucleotide sequence ID" value="NZ_FQXG01000001.1"/>
</dbReference>
<proteinExistence type="predicted"/>
<evidence type="ECO:0000313" key="1">
    <source>
        <dbReference type="EMBL" id="SHG94767.1"/>
    </source>
</evidence>
<name>A0A1M5NZ71_9GAMM</name>
<reference evidence="1 2" key="1">
    <citation type="submission" date="2016-11" db="EMBL/GenBank/DDBJ databases">
        <authorList>
            <person name="Jaros S."/>
            <person name="Januszkiewicz K."/>
            <person name="Wedrychowicz H."/>
        </authorList>
    </citation>
    <scope>NUCLEOTIDE SEQUENCE [LARGE SCALE GENOMIC DNA]</scope>
    <source>
        <strain evidence="1 2">DSM 16917</strain>
    </source>
</reference>
<keyword evidence="2" id="KW-1185">Reference proteome</keyword>